<name>A0A652KV67_9ACTN</name>
<evidence type="ECO:0000313" key="1">
    <source>
        <dbReference type="EMBL" id="TXS27374.1"/>
    </source>
</evidence>
<gene>
    <name evidence="1" type="ORF">EAO74_15195</name>
</gene>
<organism evidence="1">
    <name type="scientific">Streptomyces sp. gb1(2016)</name>
    <dbReference type="NCBI Taxonomy" id="1828321"/>
    <lineage>
        <taxon>Bacteria</taxon>
        <taxon>Bacillati</taxon>
        <taxon>Actinomycetota</taxon>
        <taxon>Actinomycetes</taxon>
        <taxon>Kitasatosporales</taxon>
        <taxon>Streptomycetaceae</taxon>
        <taxon>Streptomyces</taxon>
    </lineage>
</organism>
<proteinExistence type="predicted"/>
<dbReference type="RefSeq" id="WP_124274666.1">
    <property type="nucleotide sequence ID" value="NZ_RDBM01000035.1"/>
</dbReference>
<dbReference type="EMBL" id="RDBM01000035">
    <property type="protein sequence ID" value="TXS27374.1"/>
    <property type="molecule type" value="Genomic_DNA"/>
</dbReference>
<protein>
    <submittedName>
        <fullName evidence="1">Uncharacterized protein</fullName>
    </submittedName>
</protein>
<accession>A0A652KV67</accession>
<dbReference type="AlphaFoldDB" id="A0A652KV67"/>
<comment type="caution">
    <text evidence="1">The sequence shown here is derived from an EMBL/GenBank/DDBJ whole genome shotgun (WGS) entry which is preliminary data.</text>
</comment>
<reference evidence="1" key="1">
    <citation type="submission" date="2018-10" db="EMBL/GenBank/DDBJ databases">
        <authorList>
            <person name="Hariharan J."/>
            <person name="Choudoir M.J."/>
            <person name="Diebold P."/>
            <person name="Panke-Buisse K."/>
            <person name="Campbell A.N."/>
            <person name="Buckley D.H."/>
        </authorList>
    </citation>
    <scope>NUCLEOTIDE SEQUENCE</scope>
    <source>
        <strain evidence="1">Gb1</strain>
    </source>
</reference>
<sequence length="91" mass="10139">MKSENTPFRGGPLDGRVLPVLLGPTGHPPKWYEVPVPDADGGPATVYAYRRAPAGYSKRLGLQRGWVYEYAPGGRERFTPKWPWTRPRSGS</sequence>